<reference evidence="2" key="1">
    <citation type="submission" date="2020-10" db="EMBL/GenBank/DDBJ databases">
        <title>Paenihalocynthiibacter styelae gen. nov., sp. nov., isolated from stalked sea squirt Styela clava.</title>
        <authorList>
            <person name="Kim Y.-O."/>
            <person name="Yoon J.-H."/>
        </authorList>
    </citation>
    <scope>NUCLEOTIDE SEQUENCE</scope>
    <source>
        <strain evidence="2">MYP1-1</strain>
    </source>
</reference>
<accession>A0A8J7LKN5</accession>
<evidence type="ECO:0000313" key="2">
    <source>
        <dbReference type="EMBL" id="MBI1493044.1"/>
    </source>
</evidence>
<dbReference type="RefSeq" id="WP_228847903.1">
    <property type="nucleotide sequence ID" value="NZ_JADCKQ010000003.1"/>
</dbReference>
<name>A0A8J7LKN5_9RHOB</name>
<organism evidence="2 3">
    <name type="scientific">Halocynthiibacter styelae</name>
    <dbReference type="NCBI Taxonomy" id="2761955"/>
    <lineage>
        <taxon>Bacteria</taxon>
        <taxon>Pseudomonadati</taxon>
        <taxon>Pseudomonadota</taxon>
        <taxon>Alphaproteobacteria</taxon>
        <taxon>Rhodobacterales</taxon>
        <taxon>Paracoccaceae</taxon>
        <taxon>Halocynthiibacter</taxon>
    </lineage>
</organism>
<dbReference type="InterPro" id="IPR005363">
    <property type="entry name" value="UPF0167"/>
</dbReference>
<protein>
    <submittedName>
        <fullName evidence="2">CbrC family protein</fullName>
    </submittedName>
</protein>
<dbReference type="EMBL" id="JADCKQ010000003">
    <property type="protein sequence ID" value="MBI1493044.1"/>
    <property type="molecule type" value="Genomic_DNA"/>
</dbReference>
<dbReference type="AlphaFoldDB" id="A0A8J7LKN5"/>
<sequence length="177" mass="19935">MADIPTFTYFPAPLANDCMRLEPGTCPCCQEFRPHLYVGDMYHQEEHEEVCLWCISDGRAAKQWGATFNSACDAPSGFSESILDIITKRTPGYMSWQGPNWLFSSNDAMVFTGEVNGKALLKENNKSKIAACLHALRQWHGNWPEESLNQIGISTDPAVYLFQDRDTGAYRAYADRP</sequence>
<comment type="caution">
    <text evidence="2">The sequence shown here is derived from an EMBL/GenBank/DDBJ whole genome shotgun (WGS) entry which is preliminary data.</text>
</comment>
<comment type="similarity">
    <text evidence="1">Belongs to the UPF0167 family.</text>
</comment>
<proteinExistence type="inferred from homology"/>
<gene>
    <name evidence="2" type="ORF">H1D41_05280</name>
</gene>
<evidence type="ECO:0000256" key="1">
    <source>
        <dbReference type="ARBA" id="ARBA00008525"/>
    </source>
</evidence>
<keyword evidence="3" id="KW-1185">Reference proteome</keyword>
<dbReference type="Pfam" id="PF03691">
    <property type="entry name" value="UPF0167"/>
    <property type="match status" value="1"/>
</dbReference>
<dbReference type="Proteomes" id="UP000640583">
    <property type="component" value="Unassembled WGS sequence"/>
</dbReference>
<evidence type="ECO:0000313" key="3">
    <source>
        <dbReference type="Proteomes" id="UP000640583"/>
    </source>
</evidence>